<comment type="caution">
    <text evidence="11">Lacks conserved residue(s) required for the propagation of feature annotation.</text>
</comment>
<feature type="binding site" evidence="14">
    <location>
        <position position="440"/>
    </location>
    <ligand>
        <name>Ca(2+)</name>
        <dbReference type="ChEBI" id="CHEBI:29108"/>
    </ligand>
</feature>
<evidence type="ECO:0000256" key="10">
    <source>
        <dbReference type="ARBA" id="ARBA00022884"/>
    </source>
</evidence>
<protein>
    <recommendedName>
        <fullName evidence="11">Ribonuclease J</fullName>
        <shortName evidence="11">RNase J</shortName>
        <ecNumber evidence="11">3.1.-.-</ecNumber>
    </recommendedName>
</protein>
<evidence type="ECO:0000259" key="15">
    <source>
        <dbReference type="SMART" id="SM00849"/>
    </source>
</evidence>
<keyword evidence="10 11" id="KW-0694">RNA-binding</keyword>
<dbReference type="GO" id="GO:0003723">
    <property type="term" value="F:RNA binding"/>
    <property type="evidence" value="ECO:0007669"/>
    <property type="project" value="UniProtKB-UniRule"/>
</dbReference>
<comment type="subcellular location">
    <subcellularLocation>
        <location evidence="1 11">Cytoplasm</location>
    </subcellularLocation>
</comment>
<evidence type="ECO:0000256" key="6">
    <source>
        <dbReference type="ARBA" id="ARBA00022759"/>
    </source>
</evidence>
<keyword evidence="9 11" id="KW-0269">Exonuclease</keyword>
<dbReference type="STRING" id="140314.SAMN04488076_10339"/>
<evidence type="ECO:0000256" key="14">
    <source>
        <dbReference type="PIRSR" id="PIRSR004803-3"/>
    </source>
</evidence>
<dbReference type="EMBL" id="FJNE01000001">
    <property type="protein sequence ID" value="CZQ82547.1"/>
    <property type="molecule type" value="Genomic_DNA"/>
</dbReference>
<comment type="function">
    <text evidence="11">An RNase that has 5'-3' exonuclease and possibly endonuclease activity. Involved in maturation of rRNA and in some organisms also mRNA maturation and/or decay.</text>
</comment>
<dbReference type="GO" id="GO:0004521">
    <property type="term" value="F:RNA endonuclease activity"/>
    <property type="evidence" value="ECO:0007669"/>
    <property type="project" value="UniProtKB-UniRule"/>
</dbReference>
<dbReference type="InterPro" id="IPR042173">
    <property type="entry name" value="RNase_J_2"/>
</dbReference>
<dbReference type="Pfam" id="PF07521">
    <property type="entry name" value="RMMBL"/>
    <property type="match status" value="1"/>
</dbReference>
<dbReference type="AlphaFoldDB" id="A0A143Y931"/>
<dbReference type="OrthoDB" id="9758375at2"/>
<keyword evidence="6 11" id="KW-0255">Endonuclease</keyword>
<feature type="active site" description="Proton acceptor" evidence="12">
    <location>
        <position position="365"/>
    </location>
</feature>
<comment type="cofactor">
    <cofactor evidence="14">
        <name>Zn(2+)</name>
        <dbReference type="ChEBI" id="CHEBI:29105"/>
    </cofactor>
    <text evidence="14">Binds 2 Zn(2+) ions per subunit. It is not clear if Zn(2+) or Mg(2+) is physiologically important.</text>
</comment>
<dbReference type="Proteomes" id="UP000242754">
    <property type="component" value="Unassembled WGS sequence"/>
</dbReference>
<dbReference type="Gene3D" id="3.40.50.10710">
    <property type="entry name" value="Metallo-hydrolase/oxidoreductase"/>
    <property type="match status" value="1"/>
</dbReference>
<keyword evidence="7 11" id="KW-0378">Hydrolase</keyword>
<evidence type="ECO:0000256" key="8">
    <source>
        <dbReference type="ARBA" id="ARBA00022833"/>
    </source>
</evidence>
<evidence type="ECO:0000313" key="16">
    <source>
        <dbReference type="EMBL" id="CZQ82547.1"/>
    </source>
</evidence>
<dbReference type="PANTHER" id="PTHR43694">
    <property type="entry name" value="RIBONUCLEASE J"/>
    <property type="match status" value="1"/>
</dbReference>
<dbReference type="Gene3D" id="3.60.15.10">
    <property type="entry name" value="Ribonuclease Z/Hydroxyacylglutathione hydrolase-like"/>
    <property type="match status" value="1"/>
</dbReference>
<dbReference type="FunFam" id="3.10.20.580:FF:000001">
    <property type="entry name" value="Ribonuclease J"/>
    <property type="match status" value="1"/>
</dbReference>
<feature type="binding site" evidence="13">
    <location>
        <begin position="229"/>
        <end position="231"/>
    </location>
    <ligand>
        <name>substrate</name>
    </ligand>
</feature>
<feature type="binding site" evidence="14">
    <location>
        <position position="46"/>
    </location>
    <ligand>
        <name>Ca(2+)</name>
        <dbReference type="ChEBI" id="CHEBI:29108"/>
    </ligand>
</feature>
<dbReference type="NCBIfam" id="TIGR00649">
    <property type="entry name" value="MG423"/>
    <property type="match status" value="1"/>
</dbReference>
<feature type="binding site" evidence="14">
    <location>
        <position position="71"/>
    </location>
    <ligand>
        <name>Zn(2+)</name>
        <dbReference type="ChEBI" id="CHEBI:29105"/>
        <label>1</label>
        <note>catalytic</note>
    </ligand>
</feature>
<feature type="binding site" evidence="14">
    <location>
        <position position="73"/>
    </location>
    <ligand>
        <name>Zn(2+)</name>
        <dbReference type="ChEBI" id="CHEBI:29105"/>
        <label>1</label>
        <note>catalytic</note>
    </ligand>
</feature>
<dbReference type="PANTHER" id="PTHR43694:SF4">
    <property type="entry name" value="RIBONUCLEASE J 2"/>
    <property type="match status" value="1"/>
</dbReference>
<feature type="binding site" evidence="14">
    <location>
        <position position="138"/>
    </location>
    <ligand>
        <name>Zn(2+)</name>
        <dbReference type="ChEBI" id="CHEBI:29105"/>
        <label>1</label>
        <note>catalytic</note>
    </ligand>
</feature>
<keyword evidence="5 14" id="KW-0479">Metal-binding</keyword>
<keyword evidence="3 11" id="KW-0698">rRNA processing</keyword>
<dbReference type="InterPro" id="IPR036866">
    <property type="entry name" value="RibonucZ/Hydroxyglut_hydro"/>
</dbReference>
<reference evidence="16 17" key="1">
    <citation type="submission" date="2016-02" db="EMBL/GenBank/DDBJ databases">
        <authorList>
            <person name="Wen L."/>
            <person name="He K."/>
            <person name="Yang H."/>
        </authorList>
    </citation>
    <scope>NUCLEOTIDE SEQUENCE [LARGE SCALE GENOMIC DNA]</scope>
    <source>
        <strain evidence="16">Trichococcus palustris</strain>
    </source>
</reference>
<feature type="active site" description="Proton donor" evidence="12">
    <location>
        <position position="192"/>
    </location>
</feature>
<dbReference type="GO" id="GO:0006364">
    <property type="term" value="P:rRNA processing"/>
    <property type="evidence" value="ECO:0007669"/>
    <property type="project" value="UniProtKB-UniRule"/>
</dbReference>
<evidence type="ECO:0000256" key="9">
    <source>
        <dbReference type="ARBA" id="ARBA00022839"/>
    </source>
</evidence>
<dbReference type="InterPro" id="IPR030854">
    <property type="entry name" value="RNase_J_bac"/>
</dbReference>
<dbReference type="GO" id="GO:0008270">
    <property type="term" value="F:zinc ion binding"/>
    <property type="evidence" value="ECO:0007669"/>
    <property type="project" value="InterPro"/>
</dbReference>
<evidence type="ECO:0000256" key="11">
    <source>
        <dbReference type="HAMAP-Rule" id="MF_01491"/>
    </source>
</evidence>
<evidence type="ECO:0000256" key="13">
    <source>
        <dbReference type="PIRSR" id="PIRSR004803-2"/>
    </source>
</evidence>
<evidence type="ECO:0000256" key="1">
    <source>
        <dbReference type="ARBA" id="ARBA00004496"/>
    </source>
</evidence>
<sequence length="559" mass="61761">MSKVKIISLGGVRENGKNMYLVEVDDMIFVLDCGLLYPENELLGIDVVIPDFTYLEENKNKIAGVFLTHGHADAVGALPYLLQNIDVPVFGTELTIALAKLSVESAGLAVGFNDYHVIDENTEIEFDKVVVRFFRTTHTIPDSVGICVVTEEGSVVYTGDFKFDQSASPMYRTDYGKITDIGENKVLALLSDSGDAESTVENVSDRKVAEEMFDTFKNAEGRIIVSCVASNILRIQQVFDVAQQADRKIFLTGPTLVETVDVAMKLGKLVLPDPDLLVSIKNINSYRDDQVIILETGNSGEPLESLQRMSKGKHKQVNLKEGDLVYITTTPSTAMETTVAKTKNMIYRAGASVKEISGTFKASGHASPNDLKLMINLLRPTYFIPVQGEYRMQAAHARLANEVGIPFKNIFIPGKGDVIEYAKGRMHMTGQVTAGNVLIDGIGVGDIGNIVLRDRKLLSEDGIFVVVVTISRRLNKILSGPEIVSRGFVYMKASEDLVNESSAIVKEVVEANLNTKDFDWAKLKQEIRDSLSRYLFEQTKRKPVILPIIMEASNYQKKN</sequence>
<dbReference type="RefSeq" id="WP_087030434.1">
    <property type="nucleotide sequence ID" value="NZ_FJNE01000001.1"/>
</dbReference>
<name>A0A143Y931_9LACT</name>
<evidence type="ECO:0000256" key="5">
    <source>
        <dbReference type="ARBA" id="ARBA00022723"/>
    </source>
</evidence>
<evidence type="ECO:0000256" key="2">
    <source>
        <dbReference type="ARBA" id="ARBA00022490"/>
    </source>
</evidence>
<comment type="subunit">
    <text evidence="11">Homodimer, may be a subunit of the RNA degradosome.</text>
</comment>
<dbReference type="Gene3D" id="3.10.20.580">
    <property type="match status" value="1"/>
</dbReference>
<evidence type="ECO:0000256" key="7">
    <source>
        <dbReference type="ARBA" id="ARBA00022801"/>
    </source>
</evidence>
<feature type="domain" description="Metallo-beta-lactamase" evidence="15">
    <location>
        <begin position="16"/>
        <end position="212"/>
    </location>
</feature>
<dbReference type="InterPro" id="IPR011108">
    <property type="entry name" value="RMMBL"/>
</dbReference>
<gene>
    <name evidence="11" type="primary">rnj</name>
    <name evidence="16" type="ORF">Tpal_331</name>
</gene>
<keyword evidence="8 14" id="KW-0862">Zinc</keyword>
<dbReference type="SUPFAM" id="SSF56281">
    <property type="entry name" value="Metallo-hydrolase/oxidoreductase"/>
    <property type="match status" value="1"/>
</dbReference>
<dbReference type="CDD" id="cd07714">
    <property type="entry name" value="RNaseJ_MBL-fold"/>
    <property type="match status" value="1"/>
</dbReference>
<dbReference type="InterPro" id="IPR004613">
    <property type="entry name" value="RNase_J"/>
</dbReference>
<feature type="binding site" evidence="14">
    <location>
        <position position="160"/>
    </location>
    <ligand>
        <name>Zn(2+)</name>
        <dbReference type="ChEBI" id="CHEBI:29105"/>
        <label>1</label>
        <note>catalytic</note>
    </ligand>
</feature>
<dbReference type="GO" id="GO:0005737">
    <property type="term" value="C:cytoplasm"/>
    <property type="evidence" value="ECO:0007669"/>
    <property type="project" value="UniProtKB-SubCell"/>
</dbReference>
<feature type="binding site" evidence="14">
    <location>
        <position position="44"/>
    </location>
    <ligand>
        <name>Ca(2+)</name>
        <dbReference type="ChEBI" id="CHEBI:29108"/>
    </ligand>
</feature>
<organism evidence="16 17">
    <name type="scientific">Trichococcus palustris</name>
    <dbReference type="NCBI Taxonomy" id="140314"/>
    <lineage>
        <taxon>Bacteria</taxon>
        <taxon>Bacillati</taxon>
        <taxon>Bacillota</taxon>
        <taxon>Bacilli</taxon>
        <taxon>Lactobacillales</taxon>
        <taxon>Carnobacteriaceae</taxon>
        <taxon>Trichococcus</taxon>
    </lineage>
</organism>
<comment type="cofactor">
    <cofactor evidence="14">
        <name>Ca(2+)</name>
        <dbReference type="ChEBI" id="CHEBI:29108"/>
    </cofactor>
    <text evidence="14">Binds 1 Ca(2+) cation per subunit. Seen in 1 crystal structure, it is not clear if it is physiologically important.</text>
</comment>
<dbReference type="SMART" id="SM00849">
    <property type="entry name" value="Lactamase_B"/>
    <property type="match status" value="1"/>
</dbReference>
<accession>A0A143Y931</accession>
<dbReference type="InterPro" id="IPR001279">
    <property type="entry name" value="Metallo-B-lactamas"/>
</dbReference>
<comment type="similarity">
    <text evidence="11">Belongs to the metallo-beta-lactamase superfamily. RNA-metabolizing metallo-beta-lactamase-like family. Bacterial RNase J subfamily.</text>
</comment>
<evidence type="ECO:0000256" key="3">
    <source>
        <dbReference type="ARBA" id="ARBA00022552"/>
    </source>
</evidence>
<dbReference type="PIRSF" id="PIRSF004803">
    <property type="entry name" value="RnjA"/>
    <property type="match status" value="1"/>
</dbReference>
<dbReference type="InterPro" id="IPR055132">
    <property type="entry name" value="RNase_J_b_CASP"/>
</dbReference>
<proteinExistence type="inferred from homology"/>
<dbReference type="Pfam" id="PF17770">
    <property type="entry name" value="RNase_J_C"/>
    <property type="match status" value="1"/>
</dbReference>
<keyword evidence="14" id="KW-0106">Calcium</keyword>
<keyword evidence="2 11" id="KW-0963">Cytoplasm</keyword>
<evidence type="ECO:0000256" key="4">
    <source>
        <dbReference type="ARBA" id="ARBA00022722"/>
    </source>
</evidence>
<evidence type="ECO:0000256" key="12">
    <source>
        <dbReference type="PIRSR" id="PIRSR004803-1"/>
    </source>
</evidence>
<dbReference type="Pfam" id="PF00753">
    <property type="entry name" value="Lactamase_B"/>
    <property type="match status" value="1"/>
</dbReference>
<keyword evidence="4 11" id="KW-0540">Nuclease</keyword>
<dbReference type="Pfam" id="PF22505">
    <property type="entry name" value="RNase_J_b_CASP"/>
    <property type="match status" value="1"/>
</dbReference>
<dbReference type="InterPro" id="IPR041636">
    <property type="entry name" value="RNase_J_C"/>
</dbReference>
<dbReference type="GO" id="GO:0004534">
    <property type="term" value="F:5'-3' RNA exonuclease activity"/>
    <property type="evidence" value="ECO:0007669"/>
    <property type="project" value="UniProtKB-UniRule"/>
</dbReference>
<dbReference type="HAMAP" id="MF_01491">
    <property type="entry name" value="RNase_J_bact"/>
    <property type="match status" value="1"/>
</dbReference>
<dbReference type="EC" id="3.1.-.-" evidence="11"/>
<keyword evidence="17" id="KW-1185">Reference proteome</keyword>
<feature type="binding site" evidence="14">
    <location>
        <position position="69"/>
    </location>
    <ligand>
        <name>Zn(2+)</name>
        <dbReference type="ChEBI" id="CHEBI:29105"/>
        <label>1</label>
        <note>catalytic</note>
    </ligand>
</feature>
<evidence type="ECO:0000313" key="17">
    <source>
        <dbReference type="Proteomes" id="UP000242754"/>
    </source>
</evidence>